<feature type="transmembrane region" description="Helical" evidence="5">
    <location>
        <begin position="12"/>
        <end position="29"/>
    </location>
</feature>
<organism evidence="6 7">
    <name type="scientific">Tilletiopsis washingtonensis</name>
    <dbReference type="NCBI Taxonomy" id="58919"/>
    <lineage>
        <taxon>Eukaryota</taxon>
        <taxon>Fungi</taxon>
        <taxon>Dikarya</taxon>
        <taxon>Basidiomycota</taxon>
        <taxon>Ustilaginomycotina</taxon>
        <taxon>Exobasidiomycetes</taxon>
        <taxon>Entylomatales</taxon>
        <taxon>Entylomatales incertae sedis</taxon>
        <taxon>Tilletiopsis</taxon>
    </lineage>
</organism>
<accession>A0A316Z4W4</accession>
<keyword evidence="4 5" id="KW-0472">Membrane</keyword>
<evidence type="ECO:0000256" key="4">
    <source>
        <dbReference type="ARBA" id="ARBA00023136"/>
    </source>
</evidence>
<evidence type="ECO:0000256" key="3">
    <source>
        <dbReference type="ARBA" id="ARBA00022989"/>
    </source>
</evidence>
<dbReference type="GO" id="GO:0016020">
    <property type="term" value="C:membrane"/>
    <property type="evidence" value="ECO:0007669"/>
    <property type="project" value="UniProtKB-SubCell"/>
</dbReference>
<dbReference type="InterPro" id="IPR023352">
    <property type="entry name" value="MAPEG-like_dom_sf"/>
</dbReference>
<dbReference type="GO" id="GO:0004602">
    <property type="term" value="F:glutathione peroxidase activity"/>
    <property type="evidence" value="ECO:0007669"/>
    <property type="project" value="TreeGrafter"/>
</dbReference>
<dbReference type="PANTHER" id="PTHR10250:SF26">
    <property type="entry name" value="GLUTATHIONE S-TRANSFERASE 3, MITOCHONDRIAL"/>
    <property type="match status" value="1"/>
</dbReference>
<sequence length="165" mass="17677">MVSAIVFSLPPAYPAVLGVAVSTVFLNIWQNFLVGSARRASGIKYPQIYAEQAELAAEAEAVSAPEKRVKYIFNCTQRAHQNTLESLPGFLTVLAVASTRHARVAAWLGGLFVVGRAVYTVGYIQGDPRKRMPGSILSLIPMLGLLGTATTAVYQLANTHGLGLF</sequence>
<dbReference type="InterPro" id="IPR050997">
    <property type="entry name" value="MAPEG"/>
</dbReference>
<keyword evidence="3 5" id="KW-1133">Transmembrane helix</keyword>
<dbReference type="Proteomes" id="UP000245946">
    <property type="component" value="Unassembled WGS sequence"/>
</dbReference>
<dbReference type="OrthoDB" id="410651at2759"/>
<proteinExistence type="predicted"/>
<dbReference type="EMBL" id="KZ819298">
    <property type="protein sequence ID" value="PWN96591.1"/>
    <property type="molecule type" value="Genomic_DNA"/>
</dbReference>
<dbReference type="GeneID" id="37271814"/>
<dbReference type="RefSeq" id="XP_025596870.1">
    <property type="nucleotide sequence ID" value="XM_025744270.1"/>
</dbReference>
<reference evidence="6 7" key="1">
    <citation type="journal article" date="2018" name="Mol. Biol. Evol.">
        <title>Broad Genomic Sampling Reveals a Smut Pathogenic Ancestry of the Fungal Clade Ustilaginomycotina.</title>
        <authorList>
            <person name="Kijpornyongpan T."/>
            <person name="Mondo S.J."/>
            <person name="Barry K."/>
            <person name="Sandor L."/>
            <person name="Lee J."/>
            <person name="Lipzen A."/>
            <person name="Pangilinan J."/>
            <person name="LaButti K."/>
            <person name="Hainaut M."/>
            <person name="Henrissat B."/>
            <person name="Grigoriev I.V."/>
            <person name="Spatafora J.W."/>
            <person name="Aime M.C."/>
        </authorList>
    </citation>
    <scope>NUCLEOTIDE SEQUENCE [LARGE SCALE GENOMIC DNA]</scope>
    <source>
        <strain evidence="6 7">MCA 4186</strain>
    </source>
</reference>
<dbReference type="GO" id="GO:0005635">
    <property type="term" value="C:nuclear envelope"/>
    <property type="evidence" value="ECO:0007669"/>
    <property type="project" value="TreeGrafter"/>
</dbReference>
<evidence type="ECO:0000313" key="6">
    <source>
        <dbReference type="EMBL" id="PWN96591.1"/>
    </source>
</evidence>
<dbReference type="AlphaFoldDB" id="A0A316Z4W4"/>
<dbReference type="STRING" id="58919.A0A316Z4W4"/>
<dbReference type="GO" id="GO:0004364">
    <property type="term" value="F:glutathione transferase activity"/>
    <property type="evidence" value="ECO:0007669"/>
    <property type="project" value="TreeGrafter"/>
</dbReference>
<evidence type="ECO:0000256" key="5">
    <source>
        <dbReference type="SAM" id="Phobius"/>
    </source>
</evidence>
<name>A0A316Z4W4_9BASI</name>
<feature type="transmembrane region" description="Helical" evidence="5">
    <location>
        <begin position="104"/>
        <end position="124"/>
    </location>
</feature>
<feature type="transmembrane region" description="Helical" evidence="5">
    <location>
        <begin position="136"/>
        <end position="157"/>
    </location>
</feature>
<evidence type="ECO:0000256" key="1">
    <source>
        <dbReference type="ARBA" id="ARBA00004141"/>
    </source>
</evidence>
<gene>
    <name evidence="6" type="ORF">FA09DRAFT_339962</name>
</gene>
<protein>
    <submittedName>
        <fullName evidence="6">Membrane-associated proteins in eicosanoid and glutathione metabolism</fullName>
    </submittedName>
</protein>
<dbReference type="Pfam" id="PF01124">
    <property type="entry name" value="MAPEG"/>
    <property type="match status" value="1"/>
</dbReference>
<evidence type="ECO:0000256" key="2">
    <source>
        <dbReference type="ARBA" id="ARBA00022692"/>
    </source>
</evidence>
<keyword evidence="2 5" id="KW-0812">Transmembrane</keyword>
<dbReference type="Gene3D" id="1.20.120.550">
    <property type="entry name" value="Membrane associated eicosanoid/glutathione metabolism-like domain"/>
    <property type="match status" value="1"/>
</dbReference>
<dbReference type="GO" id="GO:0005783">
    <property type="term" value="C:endoplasmic reticulum"/>
    <property type="evidence" value="ECO:0007669"/>
    <property type="project" value="TreeGrafter"/>
</dbReference>
<dbReference type="PANTHER" id="PTHR10250">
    <property type="entry name" value="MICROSOMAL GLUTATHIONE S-TRANSFERASE"/>
    <property type="match status" value="1"/>
</dbReference>
<evidence type="ECO:0000313" key="7">
    <source>
        <dbReference type="Proteomes" id="UP000245946"/>
    </source>
</evidence>
<dbReference type="SUPFAM" id="SSF161084">
    <property type="entry name" value="MAPEG domain-like"/>
    <property type="match status" value="1"/>
</dbReference>
<dbReference type="InterPro" id="IPR001129">
    <property type="entry name" value="Membr-assoc_MAPEG"/>
</dbReference>
<keyword evidence="7" id="KW-1185">Reference proteome</keyword>
<comment type="subcellular location">
    <subcellularLocation>
        <location evidence="1">Membrane</location>
        <topology evidence="1">Multi-pass membrane protein</topology>
    </subcellularLocation>
</comment>